<dbReference type="PANTHER" id="PTHR28125">
    <property type="entry name" value="MEIOTIC EXPRESSION UP-REGULATED PROTEIN 26"/>
    <property type="match status" value="1"/>
</dbReference>
<reference evidence="2 3" key="1">
    <citation type="journal article" date="2018" name="Mol. Biol. Evol.">
        <title>Broad Genomic Sampling Reveals a Smut Pathogenic Ancestry of the Fungal Clade Ustilaginomycotina.</title>
        <authorList>
            <person name="Kijpornyongpan T."/>
            <person name="Mondo S.J."/>
            <person name="Barry K."/>
            <person name="Sandor L."/>
            <person name="Lee J."/>
            <person name="Lipzen A."/>
            <person name="Pangilinan J."/>
            <person name="LaButti K."/>
            <person name="Hainaut M."/>
            <person name="Henrissat B."/>
            <person name="Grigoriev I.V."/>
            <person name="Spatafora J.W."/>
            <person name="Aime M.C."/>
        </authorList>
    </citation>
    <scope>NUCLEOTIDE SEQUENCE [LARGE SCALE GENOMIC DNA]</scope>
    <source>
        <strain evidence="2 3">MCA 4186</strain>
    </source>
</reference>
<accession>A0A316YZH0</accession>
<evidence type="ECO:0000313" key="2">
    <source>
        <dbReference type="EMBL" id="PWN94847.1"/>
    </source>
</evidence>
<organism evidence="2 3">
    <name type="scientific">Tilletiopsis washingtonensis</name>
    <dbReference type="NCBI Taxonomy" id="58919"/>
    <lineage>
        <taxon>Eukaryota</taxon>
        <taxon>Fungi</taxon>
        <taxon>Dikarya</taxon>
        <taxon>Basidiomycota</taxon>
        <taxon>Ustilaginomycotina</taxon>
        <taxon>Exobasidiomycetes</taxon>
        <taxon>Entylomatales</taxon>
        <taxon>Entylomatales incertae sedis</taxon>
        <taxon>Tilletiopsis</taxon>
    </lineage>
</organism>
<dbReference type="Pfam" id="PF14616">
    <property type="entry name" value="Rua1_C"/>
    <property type="match status" value="1"/>
</dbReference>
<evidence type="ECO:0000313" key="3">
    <source>
        <dbReference type="Proteomes" id="UP000245946"/>
    </source>
</evidence>
<dbReference type="OrthoDB" id="5595379at2759"/>
<feature type="domain" description="Transcription regulator Rua1 C-terminal" evidence="1">
    <location>
        <begin position="1"/>
        <end position="68"/>
    </location>
</feature>
<evidence type="ECO:0000259" key="1">
    <source>
        <dbReference type="Pfam" id="PF14616"/>
    </source>
</evidence>
<dbReference type="STRING" id="58919.A0A316YZH0"/>
<name>A0A316YZH0_9BASI</name>
<dbReference type="Proteomes" id="UP000245946">
    <property type="component" value="Unassembled WGS sequence"/>
</dbReference>
<dbReference type="PANTHER" id="PTHR28125:SF3">
    <property type="entry name" value="TRANSCRIPTION REGULATOR RUA1 C-TERMINAL DOMAIN-CONTAINING PROTEIN"/>
    <property type="match status" value="1"/>
</dbReference>
<proteinExistence type="predicted"/>
<dbReference type="GeneID" id="37267526"/>
<sequence length="86" mass="9375">GISAATGEPFDPPVAFRAEARPRANVTEKQTVLTGKCASCPAVQWRSATGDSHSLRRIFWFKHAQRCHKGRPRIEGAGSPFVQDAV</sequence>
<gene>
    <name evidence="2" type="ORF">FA09DRAFT_291545</name>
</gene>
<feature type="non-terminal residue" evidence="2">
    <location>
        <position position="1"/>
    </location>
</feature>
<dbReference type="EMBL" id="KZ819308">
    <property type="protein sequence ID" value="PWN94847.1"/>
    <property type="molecule type" value="Genomic_DNA"/>
</dbReference>
<dbReference type="InterPro" id="IPR028012">
    <property type="entry name" value="Rua1_C"/>
</dbReference>
<dbReference type="RefSeq" id="XP_025595126.1">
    <property type="nucleotide sequence ID" value="XM_025739980.1"/>
</dbReference>
<dbReference type="AlphaFoldDB" id="A0A316YZH0"/>
<protein>
    <recommendedName>
        <fullName evidence="1">Transcription regulator Rua1 C-terminal domain-containing protein</fullName>
    </recommendedName>
</protein>
<keyword evidence="3" id="KW-1185">Reference proteome</keyword>
<feature type="non-terminal residue" evidence="2">
    <location>
        <position position="86"/>
    </location>
</feature>